<protein>
    <submittedName>
        <fullName evidence="1">Uncharacterized protein</fullName>
    </submittedName>
</protein>
<organism evidence="1 2">
    <name type="scientific">Candidatus Coatesbacteria bacterium RBG_13_66_14</name>
    <dbReference type="NCBI Taxonomy" id="1817816"/>
    <lineage>
        <taxon>Bacteria</taxon>
        <taxon>Candidatus Coatesiibacteriota</taxon>
    </lineage>
</organism>
<reference evidence="1 2" key="1">
    <citation type="journal article" date="2016" name="Nat. Commun.">
        <title>Thousands of microbial genomes shed light on interconnected biogeochemical processes in an aquifer system.</title>
        <authorList>
            <person name="Anantharaman K."/>
            <person name="Brown C.T."/>
            <person name="Hug L.A."/>
            <person name="Sharon I."/>
            <person name="Castelle C.J."/>
            <person name="Probst A.J."/>
            <person name="Thomas B.C."/>
            <person name="Singh A."/>
            <person name="Wilkins M.J."/>
            <person name="Karaoz U."/>
            <person name="Brodie E.L."/>
            <person name="Williams K.H."/>
            <person name="Hubbard S.S."/>
            <person name="Banfield J.F."/>
        </authorList>
    </citation>
    <scope>NUCLEOTIDE SEQUENCE [LARGE SCALE GENOMIC DNA]</scope>
</reference>
<dbReference type="EMBL" id="MFAF01000005">
    <property type="protein sequence ID" value="OGD79635.1"/>
    <property type="molecule type" value="Genomic_DNA"/>
</dbReference>
<name>A0A1F5FJ17_9BACT</name>
<dbReference type="AlphaFoldDB" id="A0A1F5FJ17"/>
<proteinExistence type="predicted"/>
<accession>A0A1F5FJ17</accession>
<comment type="caution">
    <text evidence="1">The sequence shown here is derived from an EMBL/GenBank/DDBJ whole genome shotgun (WGS) entry which is preliminary data.</text>
</comment>
<gene>
    <name evidence="1" type="ORF">A2Y64_01055</name>
</gene>
<sequence length="170" mass="20070">MHEEKHPGGLDEQLRSWFAYQDRRRELRAAARRFRAAYLAGRTREEGTISPHLVYLLGFLKRSRALARLSYVGGDGLVHRQRLVELYELDSPHFWVYDLGGPDADAGRNRTGRLVRVAGWRTILLRPLVFQTFRPRKDVVERIARLRGREAKRKVRRLMHSLDRRRRGIF</sequence>
<dbReference type="Proteomes" id="UP000177187">
    <property type="component" value="Unassembled WGS sequence"/>
</dbReference>
<evidence type="ECO:0000313" key="2">
    <source>
        <dbReference type="Proteomes" id="UP000177187"/>
    </source>
</evidence>
<evidence type="ECO:0000313" key="1">
    <source>
        <dbReference type="EMBL" id="OGD79635.1"/>
    </source>
</evidence>